<dbReference type="EMBL" id="LGTL01000015">
    <property type="protein sequence ID" value="KPA77992.1"/>
    <property type="molecule type" value="Genomic_DNA"/>
</dbReference>
<accession>A0A0N0DTU5</accession>
<feature type="region of interest" description="Disordered" evidence="1">
    <location>
        <begin position="202"/>
        <end position="259"/>
    </location>
</feature>
<dbReference type="OrthoDB" id="10677163at2759"/>
<evidence type="ECO:0000313" key="3">
    <source>
        <dbReference type="EMBL" id="KPA77992.1"/>
    </source>
</evidence>
<evidence type="ECO:0008006" key="5">
    <source>
        <dbReference type="Google" id="ProtNLM"/>
    </source>
</evidence>
<dbReference type="GeneID" id="26907043"/>
<dbReference type="Proteomes" id="UP000037923">
    <property type="component" value="Unassembled WGS sequence"/>
</dbReference>
<dbReference type="Pfam" id="PF07344">
    <property type="entry name" value="Amastin"/>
    <property type="match status" value="1"/>
</dbReference>
<organism evidence="3 4">
    <name type="scientific">Leptomonas pyrrhocoris</name>
    <name type="common">Firebug parasite</name>
    <dbReference type="NCBI Taxonomy" id="157538"/>
    <lineage>
        <taxon>Eukaryota</taxon>
        <taxon>Discoba</taxon>
        <taxon>Euglenozoa</taxon>
        <taxon>Kinetoplastea</taxon>
        <taxon>Metakinetoplastina</taxon>
        <taxon>Trypanosomatida</taxon>
        <taxon>Trypanosomatidae</taxon>
        <taxon>Leishmaniinae</taxon>
        <taxon>Leptomonas</taxon>
    </lineage>
</organism>
<evidence type="ECO:0000256" key="2">
    <source>
        <dbReference type="SAM" id="Phobius"/>
    </source>
</evidence>
<feature type="transmembrane region" description="Helical" evidence="2">
    <location>
        <begin position="317"/>
        <end position="341"/>
    </location>
</feature>
<dbReference type="InterPro" id="IPR009944">
    <property type="entry name" value="Amastin"/>
</dbReference>
<dbReference type="AlphaFoldDB" id="A0A0N0DTU5"/>
<reference evidence="3 4" key="1">
    <citation type="submission" date="2015-07" db="EMBL/GenBank/DDBJ databases">
        <title>High-quality genome of monoxenous trypanosomatid Leptomonas pyrrhocoris.</title>
        <authorList>
            <person name="Flegontov P."/>
            <person name="Butenko A."/>
            <person name="Firsov S."/>
            <person name="Vlcek C."/>
            <person name="Logacheva M.D."/>
            <person name="Field M."/>
            <person name="Filatov D."/>
            <person name="Flegontova O."/>
            <person name="Gerasimov E."/>
            <person name="Jackson A.P."/>
            <person name="Kelly S."/>
            <person name="Opperdoes F."/>
            <person name="O'Reilly A."/>
            <person name="Votypka J."/>
            <person name="Yurchenko V."/>
            <person name="Lukes J."/>
        </authorList>
    </citation>
    <scope>NUCLEOTIDE SEQUENCE [LARGE SCALE GENOMIC DNA]</scope>
    <source>
        <strain evidence="3">H10</strain>
    </source>
</reference>
<sequence length="510" mass="55300">MDYTRQFDSPHKGAAAEKNAFANAGVQRTPLPPPPQYAGAAAREPMFTAEVNPLHVSRYAKETEESLRDPSPLYPPPVQRTRCRTAGVMICRVVVALLAAAIVVFTIVGQLLPFCMYSERGERDEKYSVWQEIRPPSTRSAWWRNSRTRTSDREDNIAEKVFAVLSAALSLVACALCFAFVGLWARHEQRRQREADAYTQAQRCAEEEEMQERRDGQHGSSADRPSHRRPRHNEVAAAGSAPSDSPTTANPRTFGATEKMYERERQRRRVDHSVGTAAFVFLLVAAVAALVTVALMADFYTEEVADEVEHPRWESASYLAGFGLFIAALASGVVASALLALPCLTELYLCCDPQVRTPVPLSPEMDSAAAEGQQTPLSPLPPPPATQPAGSRSGKYANPDHHHYHDGAAARTGGPSASAPAPSETQVHRATPHGPPPQPYVPTVVGTYPEALPGPASMEHVTLHRIPRVGDVDGTTAFPATQAAWRSSDPPSAYLTGGAPAATDEDRDDS</sequence>
<feature type="compositionally biased region" description="Basic and acidic residues" evidence="1">
    <location>
        <begin position="398"/>
        <end position="408"/>
    </location>
</feature>
<feature type="region of interest" description="Disordered" evidence="1">
    <location>
        <begin position="361"/>
        <end position="444"/>
    </location>
</feature>
<feature type="transmembrane region" description="Helical" evidence="2">
    <location>
        <begin position="161"/>
        <end position="185"/>
    </location>
</feature>
<dbReference type="VEuPathDB" id="TriTrypDB:LpyrH10_15_1670"/>
<gene>
    <name evidence="3" type="ORF">ABB37_06757</name>
</gene>
<dbReference type="OMA" id="TWRNARE"/>
<dbReference type="RefSeq" id="XP_015656431.1">
    <property type="nucleotide sequence ID" value="XM_015805138.1"/>
</dbReference>
<proteinExistence type="predicted"/>
<protein>
    <recommendedName>
        <fullName evidence="5">Transmembrane protein</fullName>
    </recommendedName>
</protein>
<evidence type="ECO:0000313" key="4">
    <source>
        <dbReference type="Proteomes" id="UP000037923"/>
    </source>
</evidence>
<keyword evidence="2" id="KW-1133">Transmembrane helix</keyword>
<name>A0A0N0DTU5_LEPPY</name>
<comment type="caution">
    <text evidence="3">The sequence shown here is derived from an EMBL/GenBank/DDBJ whole genome shotgun (WGS) entry which is preliminary data.</text>
</comment>
<feature type="region of interest" description="Disordered" evidence="1">
    <location>
        <begin position="480"/>
        <end position="510"/>
    </location>
</feature>
<keyword evidence="2" id="KW-0812">Transmembrane</keyword>
<feature type="transmembrane region" description="Helical" evidence="2">
    <location>
        <begin position="89"/>
        <end position="112"/>
    </location>
</feature>
<keyword evidence="4" id="KW-1185">Reference proteome</keyword>
<feature type="transmembrane region" description="Helical" evidence="2">
    <location>
        <begin position="273"/>
        <end position="297"/>
    </location>
</feature>
<evidence type="ECO:0000256" key="1">
    <source>
        <dbReference type="SAM" id="MobiDB-lite"/>
    </source>
</evidence>
<feature type="compositionally biased region" description="Polar residues" evidence="1">
    <location>
        <begin position="242"/>
        <end position="251"/>
    </location>
</feature>
<keyword evidence="2" id="KW-0472">Membrane</keyword>